<evidence type="ECO:0000313" key="1">
    <source>
        <dbReference type="EMBL" id="KAK6791434.1"/>
    </source>
</evidence>
<protein>
    <submittedName>
        <fullName evidence="1">Uncharacterized protein</fullName>
    </submittedName>
</protein>
<accession>A0AAN8TR36</accession>
<dbReference type="AlphaFoldDB" id="A0AAN8TR36"/>
<organism evidence="1 2">
    <name type="scientific">Solanum bulbocastanum</name>
    <name type="common">Wild potato</name>
    <dbReference type="NCBI Taxonomy" id="147425"/>
    <lineage>
        <taxon>Eukaryota</taxon>
        <taxon>Viridiplantae</taxon>
        <taxon>Streptophyta</taxon>
        <taxon>Embryophyta</taxon>
        <taxon>Tracheophyta</taxon>
        <taxon>Spermatophyta</taxon>
        <taxon>Magnoliopsida</taxon>
        <taxon>eudicotyledons</taxon>
        <taxon>Gunneridae</taxon>
        <taxon>Pentapetalae</taxon>
        <taxon>asterids</taxon>
        <taxon>lamiids</taxon>
        <taxon>Solanales</taxon>
        <taxon>Solanaceae</taxon>
        <taxon>Solanoideae</taxon>
        <taxon>Solaneae</taxon>
        <taxon>Solanum</taxon>
    </lineage>
</organism>
<name>A0AAN8TR36_SOLBU</name>
<sequence>MTSETSCFFNPSQNNILSRARNESSDLNARNSDRSRLLLQNNYLSARVWEDFARHGIDNVISMVDNSAKGKIPINPIDNTINNVKGDKDIGVASRIPNPDKGCDE</sequence>
<comment type="caution">
    <text evidence="1">The sequence shown here is derived from an EMBL/GenBank/DDBJ whole genome shotgun (WGS) entry which is preliminary data.</text>
</comment>
<keyword evidence="2" id="KW-1185">Reference proteome</keyword>
<proteinExistence type="predicted"/>
<dbReference type="EMBL" id="JBANQN010000004">
    <property type="protein sequence ID" value="KAK6791434.1"/>
    <property type="molecule type" value="Genomic_DNA"/>
</dbReference>
<gene>
    <name evidence="1" type="ORF">RDI58_010515</name>
</gene>
<dbReference type="Proteomes" id="UP001371456">
    <property type="component" value="Unassembled WGS sequence"/>
</dbReference>
<reference evidence="1 2" key="1">
    <citation type="submission" date="2024-02" db="EMBL/GenBank/DDBJ databases">
        <title>de novo genome assembly of Solanum bulbocastanum strain 11H21.</title>
        <authorList>
            <person name="Hosaka A.J."/>
        </authorList>
    </citation>
    <scope>NUCLEOTIDE SEQUENCE [LARGE SCALE GENOMIC DNA]</scope>
    <source>
        <tissue evidence="1">Young leaves</tissue>
    </source>
</reference>
<evidence type="ECO:0000313" key="2">
    <source>
        <dbReference type="Proteomes" id="UP001371456"/>
    </source>
</evidence>